<name>A0A5S9MR53_9GAMM</name>
<evidence type="ECO:0000256" key="4">
    <source>
        <dbReference type="PROSITE-ProRule" id="PRU00236"/>
    </source>
</evidence>
<proteinExistence type="predicted"/>
<dbReference type="Gene3D" id="3.40.50.1220">
    <property type="entry name" value="TPP-binding domain"/>
    <property type="match status" value="1"/>
</dbReference>
<dbReference type="Gene3D" id="3.30.1600.10">
    <property type="entry name" value="SIR2/SIRT2 'Small Domain"/>
    <property type="match status" value="1"/>
</dbReference>
<dbReference type="PROSITE" id="PS50305">
    <property type="entry name" value="SIRTUIN"/>
    <property type="match status" value="1"/>
</dbReference>
<dbReference type="GO" id="GO:0016787">
    <property type="term" value="F:hydrolase activity"/>
    <property type="evidence" value="ECO:0007669"/>
    <property type="project" value="UniProtKB-KW"/>
</dbReference>
<dbReference type="EMBL" id="CACSIO010000001">
    <property type="protein sequence ID" value="CAA0079609.1"/>
    <property type="molecule type" value="Genomic_DNA"/>
</dbReference>
<evidence type="ECO:0000256" key="1">
    <source>
        <dbReference type="ARBA" id="ARBA00012928"/>
    </source>
</evidence>
<reference evidence="6 7" key="1">
    <citation type="submission" date="2019-11" db="EMBL/GenBank/DDBJ databases">
        <authorList>
            <person name="Holert J."/>
        </authorList>
    </citation>
    <scope>NUCLEOTIDE SEQUENCE [LARGE SCALE GENOMIC DNA]</scope>
    <source>
        <strain evidence="6">SB11_3</strain>
    </source>
</reference>
<accession>A0A5S9MR53</accession>
<feature type="domain" description="Deacetylase sirtuin-type" evidence="5">
    <location>
        <begin position="1"/>
        <end position="247"/>
    </location>
</feature>
<keyword evidence="2" id="KW-0808">Transferase</keyword>
<evidence type="ECO:0000256" key="3">
    <source>
        <dbReference type="ARBA" id="ARBA00023027"/>
    </source>
</evidence>
<dbReference type="InterPro" id="IPR026591">
    <property type="entry name" value="Sirtuin_cat_small_dom_sf"/>
</dbReference>
<protein>
    <recommendedName>
        <fullName evidence="1">protein acetyllysine N-acetyltransferase</fullName>
        <ecNumber evidence="1">2.3.1.286</ecNumber>
    </recommendedName>
</protein>
<dbReference type="OrthoDB" id="9800582at2"/>
<dbReference type="GO" id="GO:0070403">
    <property type="term" value="F:NAD+ binding"/>
    <property type="evidence" value="ECO:0007669"/>
    <property type="project" value="InterPro"/>
</dbReference>
<dbReference type="PANTHER" id="PTHR11085:SF10">
    <property type="entry name" value="NAD-DEPENDENT PROTEIN DEACYLASE SIRTUIN-5, MITOCHONDRIAL-RELATED"/>
    <property type="match status" value="1"/>
</dbReference>
<evidence type="ECO:0000256" key="2">
    <source>
        <dbReference type="ARBA" id="ARBA00022679"/>
    </source>
</evidence>
<dbReference type="Pfam" id="PF02146">
    <property type="entry name" value="SIR2"/>
    <property type="match status" value="1"/>
</dbReference>
<dbReference type="PANTHER" id="PTHR11085">
    <property type="entry name" value="NAD-DEPENDENT PROTEIN DEACYLASE SIRTUIN-5, MITOCHONDRIAL-RELATED"/>
    <property type="match status" value="1"/>
</dbReference>
<dbReference type="SUPFAM" id="SSF52467">
    <property type="entry name" value="DHS-like NAD/FAD-binding domain"/>
    <property type="match status" value="1"/>
</dbReference>
<dbReference type="InterPro" id="IPR026590">
    <property type="entry name" value="Ssirtuin_cat_dom"/>
</dbReference>
<comment type="caution">
    <text evidence="4">Lacks conserved residue(s) required for the propagation of feature annotation.</text>
</comment>
<keyword evidence="3" id="KW-0520">NAD</keyword>
<dbReference type="AlphaFoldDB" id="A0A5S9MR53"/>
<dbReference type="GO" id="GO:0017136">
    <property type="term" value="F:histone deacetylase activity, NAD-dependent"/>
    <property type="evidence" value="ECO:0007669"/>
    <property type="project" value="TreeGrafter"/>
</dbReference>
<dbReference type="InterPro" id="IPR003000">
    <property type="entry name" value="Sirtuin"/>
</dbReference>
<organism evidence="6 7">
    <name type="scientific">BD1-7 clade bacterium</name>
    <dbReference type="NCBI Taxonomy" id="2029982"/>
    <lineage>
        <taxon>Bacteria</taxon>
        <taxon>Pseudomonadati</taxon>
        <taxon>Pseudomonadota</taxon>
        <taxon>Gammaproteobacteria</taxon>
        <taxon>Cellvibrionales</taxon>
        <taxon>Spongiibacteraceae</taxon>
        <taxon>BD1-7 clade</taxon>
    </lineage>
</organism>
<keyword evidence="7" id="KW-1185">Reference proteome</keyword>
<evidence type="ECO:0000259" key="5">
    <source>
        <dbReference type="PROSITE" id="PS50305"/>
    </source>
</evidence>
<dbReference type="EC" id="2.3.1.286" evidence="1"/>
<dbReference type="InterPro" id="IPR029035">
    <property type="entry name" value="DHS-like_NAD/FAD-binding_dom"/>
</dbReference>
<sequence>MTDSTSNLDQNGTLYITGAGVSAESGIPTFRGEDGYWTIGSHNYTPQEMATRHMYQHHPREFLRWYYHRFATYRHHGPNDVHHFLADKNLITQNIDGLDGKAGNPNYIAIHGRLDQMTIYHQQDQPVDIVAAPWDNVDTENLDNSLLALFNINGQPELYHSYKPFVLLFDEYYTDLYRISEAEQRMKSAERMVFMGTSFSVNITNMALEIARQRKIPVEIVDPNPVIVPYANTTYHRLRASDYIQTA</sequence>
<evidence type="ECO:0000313" key="7">
    <source>
        <dbReference type="Proteomes" id="UP000441399"/>
    </source>
</evidence>
<keyword evidence="6" id="KW-0378">Hydrolase</keyword>
<evidence type="ECO:0000313" key="6">
    <source>
        <dbReference type="EMBL" id="CAA0079609.1"/>
    </source>
</evidence>
<dbReference type="InterPro" id="IPR050134">
    <property type="entry name" value="NAD-dep_sirtuin_deacylases"/>
</dbReference>
<dbReference type="Proteomes" id="UP000441399">
    <property type="component" value="Unassembled WGS sequence"/>
</dbReference>
<gene>
    <name evidence="6" type="primary">sir2</name>
    <name evidence="6" type="ORF">OPDIPICF_00120</name>
</gene>